<accession>G2QPW2</accession>
<evidence type="ECO:0000313" key="1">
    <source>
        <dbReference type="EMBL" id="AEO61625.1"/>
    </source>
</evidence>
<evidence type="ECO:0000313" key="2">
    <source>
        <dbReference type="Proteomes" id="UP000007322"/>
    </source>
</evidence>
<reference evidence="1 2" key="1">
    <citation type="journal article" date="2011" name="Nat. Biotechnol.">
        <title>Comparative genomic analysis of the thermophilic biomass-degrading fungi Myceliophthora thermophila and Thielavia terrestris.</title>
        <authorList>
            <person name="Berka R.M."/>
            <person name="Grigoriev I.V."/>
            <person name="Otillar R."/>
            <person name="Salamov A."/>
            <person name="Grimwood J."/>
            <person name="Reid I."/>
            <person name="Ishmael N."/>
            <person name="John T."/>
            <person name="Darmond C."/>
            <person name="Moisan M.-C."/>
            <person name="Henrissat B."/>
            <person name="Coutinho P.M."/>
            <person name="Lombard V."/>
            <person name="Natvig D.O."/>
            <person name="Lindquist E."/>
            <person name="Schmutz J."/>
            <person name="Lucas S."/>
            <person name="Harris P."/>
            <person name="Powlowski J."/>
            <person name="Bellemare A."/>
            <person name="Taylor D."/>
            <person name="Butler G."/>
            <person name="de Vries R.P."/>
            <person name="Allijn I.E."/>
            <person name="van den Brink J."/>
            <person name="Ushinsky S."/>
            <person name="Storms R."/>
            <person name="Powell A.J."/>
            <person name="Paulsen I.T."/>
            <person name="Elbourne L.D.H."/>
            <person name="Baker S.E."/>
            <person name="Magnuson J."/>
            <person name="LaBoissiere S."/>
            <person name="Clutterbuck A.J."/>
            <person name="Martinez D."/>
            <person name="Wogulis M."/>
            <person name="de Leon A.L."/>
            <person name="Rey M.W."/>
            <person name="Tsang A."/>
        </authorList>
    </citation>
    <scope>NUCLEOTIDE SEQUENCE [LARGE SCALE GENOMIC DNA]</scope>
    <source>
        <strain evidence="2">ATCC 42464 / BCRC 31852 / DSM 1799</strain>
    </source>
</reference>
<dbReference type="KEGG" id="mtm:MYCTH_2130796"/>
<name>G2QPW2_THET4</name>
<proteinExistence type="predicted"/>
<dbReference type="HOGENOM" id="CLU_2777684_0_0_1"/>
<sequence length="69" mass="7591">MLSLTSTSNEGEFIAEFPPILGYETVGSRGRPLEAVQALLLHYYCPHGEALLCEKANSISQLGGRHRFL</sequence>
<gene>
    <name evidence="1" type="ORF">MYCTH_2130796</name>
</gene>
<dbReference type="RefSeq" id="XP_003666870.1">
    <property type="nucleotide sequence ID" value="XM_003666822.1"/>
</dbReference>
<dbReference type="EMBL" id="CP003008">
    <property type="protein sequence ID" value="AEO61625.1"/>
    <property type="molecule type" value="Genomic_DNA"/>
</dbReference>
<dbReference type="AlphaFoldDB" id="G2QPW2"/>
<keyword evidence="2" id="KW-1185">Reference proteome</keyword>
<protein>
    <submittedName>
        <fullName evidence="1">Uncharacterized protein</fullName>
    </submittedName>
</protein>
<dbReference type="GeneID" id="11507155"/>
<dbReference type="Proteomes" id="UP000007322">
    <property type="component" value="Chromosome 7"/>
</dbReference>
<organism evidence="1 2">
    <name type="scientific">Thermothelomyces thermophilus (strain ATCC 42464 / BCRC 31852 / DSM 1799)</name>
    <name type="common">Sporotrichum thermophile</name>
    <dbReference type="NCBI Taxonomy" id="573729"/>
    <lineage>
        <taxon>Eukaryota</taxon>
        <taxon>Fungi</taxon>
        <taxon>Dikarya</taxon>
        <taxon>Ascomycota</taxon>
        <taxon>Pezizomycotina</taxon>
        <taxon>Sordariomycetes</taxon>
        <taxon>Sordariomycetidae</taxon>
        <taxon>Sordariales</taxon>
        <taxon>Chaetomiaceae</taxon>
        <taxon>Thermothelomyces</taxon>
    </lineage>
</organism>
<dbReference type="VEuPathDB" id="FungiDB:MYCTH_2130796"/>
<dbReference type="InParanoid" id="G2QPW2"/>